<protein>
    <submittedName>
        <fullName evidence="5">EAL domain-containing protein</fullName>
    </submittedName>
</protein>
<feature type="modified residue" description="4-aspartylphosphate" evidence="1">
    <location>
        <position position="65"/>
    </location>
</feature>
<accession>A0ABU3W2C1</accession>
<dbReference type="CDD" id="cd00156">
    <property type="entry name" value="REC"/>
    <property type="match status" value="1"/>
</dbReference>
<proteinExistence type="predicted"/>
<dbReference type="PANTHER" id="PTHR33121:SF23">
    <property type="entry name" value="CYCLIC DI-GMP PHOSPHODIESTERASE PDEB"/>
    <property type="match status" value="1"/>
</dbReference>
<dbReference type="InterPro" id="IPR001789">
    <property type="entry name" value="Sig_transdc_resp-reg_receiver"/>
</dbReference>
<feature type="domain" description="EAL" evidence="3">
    <location>
        <begin position="323"/>
        <end position="568"/>
    </location>
</feature>
<dbReference type="InterPro" id="IPR029787">
    <property type="entry name" value="Nucleotide_cyclase"/>
</dbReference>
<dbReference type="SUPFAM" id="SSF55073">
    <property type="entry name" value="Nucleotide cyclase"/>
    <property type="match status" value="1"/>
</dbReference>
<keyword evidence="6" id="KW-1185">Reference proteome</keyword>
<dbReference type="SMART" id="SM00448">
    <property type="entry name" value="REC"/>
    <property type="match status" value="1"/>
</dbReference>
<dbReference type="Pfam" id="PF00563">
    <property type="entry name" value="EAL"/>
    <property type="match status" value="1"/>
</dbReference>
<dbReference type="EMBL" id="JAWIIJ010000017">
    <property type="protein sequence ID" value="MDV2080664.1"/>
    <property type="molecule type" value="Genomic_DNA"/>
</dbReference>
<dbReference type="InterPro" id="IPR043128">
    <property type="entry name" value="Rev_trsase/Diguanyl_cyclase"/>
</dbReference>
<feature type="domain" description="Response regulatory" evidence="2">
    <location>
        <begin position="14"/>
        <end position="130"/>
    </location>
</feature>
<dbReference type="InterPro" id="IPR011006">
    <property type="entry name" value="CheY-like_superfamily"/>
</dbReference>
<comment type="caution">
    <text evidence="5">The sequence shown here is derived from an EMBL/GenBank/DDBJ whole genome shotgun (WGS) entry which is preliminary data.</text>
</comment>
<dbReference type="InterPro" id="IPR050706">
    <property type="entry name" value="Cyclic-di-GMP_PDE-like"/>
</dbReference>
<organism evidence="5 6">
    <name type="scientific">Marinobacter xestospongiae</name>
    <dbReference type="NCBI Taxonomy" id="994319"/>
    <lineage>
        <taxon>Bacteria</taxon>
        <taxon>Pseudomonadati</taxon>
        <taxon>Pseudomonadota</taxon>
        <taxon>Gammaproteobacteria</taxon>
        <taxon>Pseudomonadales</taxon>
        <taxon>Marinobacteraceae</taxon>
        <taxon>Marinobacter</taxon>
    </lineage>
</organism>
<dbReference type="Gene3D" id="3.30.70.270">
    <property type="match status" value="1"/>
</dbReference>
<evidence type="ECO:0000259" key="4">
    <source>
        <dbReference type="PROSITE" id="PS50887"/>
    </source>
</evidence>
<evidence type="ECO:0000259" key="2">
    <source>
        <dbReference type="PROSITE" id="PS50110"/>
    </source>
</evidence>
<evidence type="ECO:0000313" key="6">
    <source>
        <dbReference type="Proteomes" id="UP001269819"/>
    </source>
</evidence>
<dbReference type="Gene3D" id="3.40.50.2300">
    <property type="match status" value="1"/>
</dbReference>
<dbReference type="SUPFAM" id="SSF141868">
    <property type="entry name" value="EAL domain-like"/>
    <property type="match status" value="1"/>
</dbReference>
<evidence type="ECO:0000313" key="5">
    <source>
        <dbReference type="EMBL" id="MDV2080664.1"/>
    </source>
</evidence>
<dbReference type="Pfam" id="PF00072">
    <property type="entry name" value="Response_reg"/>
    <property type="match status" value="1"/>
</dbReference>
<dbReference type="Pfam" id="PF00990">
    <property type="entry name" value="GGDEF"/>
    <property type="match status" value="1"/>
</dbReference>
<feature type="domain" description="GGDEF" evidence="4">
    <location>
        <begin position="179"/>
        <end position="312"/>
    </location>
</feature>
<dbReference type="PROSITE" id="PS50887">
    <property type="entry name" value="GGDEF"/>
    <property type="match status" value="1"/>
</dbReference>
<dbReference type="InterPro" id="IPR001633">
    <property type="entry name" value="EAL_dom"/>
</dbReference>
<dbReference type="InterPro" id="IPR035919">
    <property type="entry name" value="EAL_sf"/>
</dbReference>
<dbReference type="SUPFAM" id="SSF52172">
    <property type="entry name" value="CheY-like"/>
    <property type="match status" value="1"/>
</dbReference>
<gene>
    <name evidence="5" type="ORF">RYS15_18415</name>
</gene>
<evidence type="ECO:0000259" key="3">
    <source>
        <dbReference type="PROSITE" id="PS50883"/>
    </source>
</evidence>
<dbReference type="PROSITE" id="PS50883">
    <property type="entry name" value="EAL"/>
    <property type="match status" value="1"/>
</dbReference>
<dbReference type="SMART" id="SM00052">
    <property type="entry name" value="EAL"/>
    <property type="match status" value="1"/>
</dbReference>
<dbReference type="CDD" id="cd01948">
    <property type="entry name" value="EAL"/>
    <property type="match status" value="1"/>
</dbReference>
<dbReference type="InterPro" id="IPR000160">
    <property type="entry name" value="GGDEF_dom"/>
</dbReference>
<dbReference type="RefSeq" id="WP_316975046.1">
    <property type="nucleotide sequence ID" value="NZ_JAWIIJ010000017.1"/>
</dbReference>
<evidence type="ECO:0000256" key="1">
    <source>
        <dbReference type="PROSITE-ProRule" id="PRU00169"/>
    </source>
</evidence>
<dbReference type="Gene3D" id="3.20.20.450">
    <property type="entry name" value="EAL domain"/>
    <property type="match status" value="1"/>
</dbReference>
<reference evidence="5 6" key="1">
    <citation type="submission" date="2023-10" db="EMBL/GenBank/DDBJ databases">
        <title>Characteristics and mechanism of a salt-tolerant marine origin heterotrophic nitrifying- aerobic denitrifying bacteria Marinobacter xestospongiae HN1.</title>
        <authorList>
            <person name="Qi R."/>
        </authorList>
    </citation>
    <scope>NUCLEOTIDE SEQUENCE [LARGE SCALE GENOMIC DNA]</scope>
    <source>
        <strain evidence="5 6">HN1</strain>
    </source>
</reference>
<dbReference type="NCBIfam" id="TIGR00254">
    <property type="entry name" value="GGDEF"/>
    <property type="match status" value="1"/>
</dbReference>
<sequence length="568" mass="64247">MAEIQEHRNQEYLKLLLVDDSEDDALLLLRELRKGGLKPDYKLVDNELDLADALKEQPWDIVITDHNMPGFSSFQALEVTRRFSDDLPVIIVSGTIGEGVAVSAMKAGAQDYIMKDNLSRLIPAIDREVRESYVRKAKRKAESTLEHMAFHDSLTDLANRREFERRLATALEDARETGRQHVLLYLDLDQFKIINDTCGHIAGDELLKQVSGRLAQHIRSDDTLARLGGDEFGVLLRGCDAVHAAKVAEALCEEVREYRFVWQNKPFSVSLSVGMVVINRDYDTTAELLSHADLACYAAKDRGRNNVQVYKSNDKDMQQRQTDMQWTSRIQQALHSRSFCLCHQEMVALQPENVDGFRTEFLVRLRQGNDIIPPGAFIPAAERFNLMPKIDRQVIEMAFRYLDQTGLGREPTGTYFINLSGNSLGEADLFDYIRALVRQYNILPPRICFEITETAAIAHLNLTLGFIQQTRQDGFQFALDDFGCGMSSFSYLKTLPVDYLKVDGSFVRNLLEDPIDLGIVDACNRVGHAAGLKTIAEFVENDDIKQRLKELGLDYAQGFGIAKPKMLE</sequence>
<name>A0ABU3W2C1_9GAMM</name>
<dbReference type="PROSITE" id="PS50110">
    <property type="entry name" value="RESPONSE_REGULATORY"/>
    <property type="match status" value="1"/>
</dbReference>
<dbReference type="PANTHER" id="PTHR33121">
    <property type="entry name" value="CYCLIC DI-GMP PHOSPHODIESTERASE PDEF"/>
    <property type="match status" value="1"/>
</dbReference>
<keyword evidence="1" id="KW-0597">Phosphoprotein</keyword>
<dbReference type="Proteomes" id="UP001269819">
    <property type="component" value="Unassembled WGS sequence"/>
</dbReference>
<dbReference type="CDD" id="cd01949">
    <property type="entry name" value="GGDEF"/>
    <property type="match status" value="1"/>
</dbReference>
<dbReference type="SMART" id="SM00267">
    <property type="entry name" value="GGDEF"/>
    <property type="match status" value="1"/>
</dbReference>